<evidence type="ECO:0000256" key="3">
    <source>
        <dbReference type="ARBA" id="ARBA00022737"/>
    </source>
</evidence>
<name>U6GL32_EIMAC</name>
<keyword evidence="5" id="KW-0966">Cell projection</keyword>
<evidence type="ECO:0000256" key="5">
    <source>
        <dbReference type="ARBA" id="ARBA00023273"/>
    </source>
</evidence>
<dbReference type="PANTHER" id="PTHR14781">
    <property type="entry name" value="INTRAFLAGELLAR TRANSPORT PROTEIN 56"/>
    <property type="match status" value="1"/>
</dbReference>
<dbReference type="Pfam" id="PF14559">
    <property type="entry name" value="TPR_19"/>
    <property type="match status" value="1"/>
</dbReference>
<dbReference type="GO" id="GO:0030992">
    <property type="term" value="C:intraciliary transport particle B"/>
    <property type="evidence" value="ECO:0007669"/>
    <property type="project" value="TreeGrafter"/>
</dbReference>
<dbReference type="Gene3D" id="1.25.40.10">
    <property type="entry name" value="Tetratricopeptide repeat domain"/>
    <property type="match status" value="2"/>
</dbReference>
<feature type="region of interest" description="Disordered" evidence="6">
    <location>
        <begin position="124"/>
        <end position="170"/>
    </location>
</feature>
<dbReference type="OrthoDB" id="95390at2759"/>
<dbReference type="EMBL" id="HG671173">
    <property type="protein sequence ID" value="CDI80282.1"/>
    <property type="molecule type" value="Genomic_DNA"/>
</dbReference>
<dbReference type="InterPro" id="IPR030511">
    <property type="entry name" value="TTC26"/>
</dbReference>
<evidence type="ECO:0000313" key="7">
    <source>
        <dbReference type="EMBL" id="CDI80282.1"/>
    </source>
</evidence>
<dbReference type="GO" id="GO:0036064">
    <property type="term" value="C:ciliary basal body"/>
    <property type="evidence" value="ECO:0007669"/>
    <property type="project" value="TreeGrafter"/>
</dbReference>
<reference evidence="7" key="2">
    <citation type="submission" date="2013-10" db="EMBL/GenBank/DDBJ databases">
        <authorList>
            <person name="Aslett M."/>
        </authorList>
    </citation>
    <scope>NUCLEOTIDE SEQUENCE [LARGE SCALE GENOMIC DNA]</scope>
    <source>
        <strain evidence="7">Houghton</strain>
    </source>
</reference>
<dbReference type="GO" id="GO:0120170">
    <property type="term" value="F:intraciliary transport particle B binding"/>
    <property type="evidence" value="ECO:0007669"/>
    <property type="project" value="TreeGrafter"/>
</dbReference>
<keyword evidence="4" id="KW-0802">TPR repeat</keyword>
<feature type="compositionally biased region" description="Low complexity" evidence="6">
    <location>
        <begin position="30"/>
        <end position="45"/>
    </location>
</feature>
<dbReference type="VEuPathDB" id="ToxoDB:EAH_00014370"/>
<evidence type="ECO:0000256" key="6">
    <source>
        <dbReference type="SAM" id="MobiDB-lite"/>
    </source>
</evidence>
<dbReference type="GeneID" id="25269507"/>
<evidence type="ECO:0008006" key="9">
    <source>
        <dbReference type="Google" id="ProtNLM"/>
    </source>
</evidence>
<proteinExistence type="inferred from homology"/>
<dbReference type="PANTHER" id="PTHR14781:SF0">
    <property type="entry name" value="INTRAFLAGELLAR TRANSPORT PROTEIN 56"/>
    <property type="match status" value="1"/>
</dbReference>
<dbReference type="GO" id="GO:0097546">
    <property type="term" value="C:ciliary base"/>
    <property type="evidence" value="ECO:0007669"/>
    <property type="project" value="TreeGrafter"/>
</dbReference>
<evidence type="ECO:0000256" key="2">
    <source>
        <dbReference type="ARBA" id="ARBA00007834"/>
    </source>
</evidence>
<comment type="similarity">
    <text evidence="2">Belongs to the IFT56 family.</text>
</comment>
<reference evidence="7" key="1">
    <citation type="submission" date="2013-10" db="EMBL/GenBank/DDBJ databases">
        <title>Genomic analysis of the causative agents of coccidiosis in chickens.</title>
        <authorList>
            <person name="Reid A.J."/>
            <person name="Blake D."/>
            <person name="Billington K."/>
            <person name="Browne H."/>
            <person name="Dunn M."/>
            <person name="Hung S."/>
            <person name="Kawahara F."/>
            <person name="Miranda-Saavedra D."/>
            <person name="Mourier T."/>
            <person name="Nagra H."/>
            <person name="Otto T.D."/>
            <person name="Rawlings N."/>
            <person name="Sanchez A."/>
            <person name="Sanders M."/>
            <person name="Subramaniam C."/>
            <person name="Tay Y."/>
            <person name="Dear P."/>
            <person name="Doerig C."/>
            <person name="Gruber A."/>
            <person name="Parkinson J."/>
            <person name="Shirley M."/>
            <person name="Wan K.L."/>
            <person name="Berriman M."/>
            <person name="Tomley F."/>
            <person name="Pain A."/>
        </authorList>
    </citation>
    <scope>NUCLEOTIDE SEQUENCE [LARGE SCALE GENOMIC DNA]</scope>
    <source>
        <strain evidence="7">Houghton</strain>
    </source>
</reference>
<dbReference type="GO" id="GO:0035720">
    <property type="term" value="P:intraciliary anterograde transport"/>
    <property type="evidence" value="ECO:0007669"/>
    <property type="project" value="TreeGrafter"/>
</dbReference>
<dbReference type="Pfam" id="PF13432">
    <property type="entry name" value="TPR_16"/>
    <property type="match status" value="1"/>
</dbReference>
<gene>
    <name evidence="7" type="ORF">EAH_00014370</name>
</gene>
<dbReference type="InterPro" id="IPR011990">
    <property type="entry name" value="TPR-like_helical_dom_sf"/>
</dbReference>
<dbReference type="GO" id="GO:0035735">
    <property type="term" value="P:intraciliary transport involved in cilium assembly"/>
    <property type="evidence" value="ECO:0007669"/>
    <property type="project" value="TreeGrafter"/>
</dbReference>
<evidence type="ECO:0000313" key="8">
    <source>
        <dbReference type="Proteomes" id="UP000018050"/>
    </source>
</evidence>
<dbReference type="RefSeq" id="XP_013249739.1">
    <property type="nucleotide sequence ID" value="XM_013394285.1"/>
</dbReference>
<dbReference type="Proteomes" id="UP000018050">
    <property type="component" value="Unassembled WGS sequence"/>
</dbReference>
<evidence type="ECO:0000256" key="4">
    <source>
        <dbReference type="ARBA" id="ARBA00022803"/>
    </source>
</evidence>
<feature type="compositionally biased region" description="Polar residues" evidence="6">
    <location>
        <begin position="153"/>
        <end position="168"/>
    </location>
</feature>
<keyword evidence="3" id="KW-0677">Repeat</keyword>
<dbReference type="AlphaFoldDB" id="U6GL32"/>
<dbReference type="SUPFAM" id="SSF48452">
    <property type="entry name" value="TPR-like"/>
    <property type="match status" value="1"/>
</dbReference>
<organism evidence="7 8">
    <name type="scientific">Eimeria acervulina</name>
    <name type="common">Coccidian parasite</name>
    <dbReference type="NCBI Taxonomy" id="5801"/>
    <lineage>
        <taxon>Eukaryota</taxon>
        <taxon>Sar</taxon>
        <taxon>Alveolata</taxon>
        <taxon>Apicomplexa</taxon>
        <taxon>Conoidasida</taxon>
        <taxon>Coccidia</taxon>
        <taxon>Eucoccidiorida</taxon>
        <taxon>Eimeriorina</taxon>
        <taxon>Eimeriidae</taxon>
        <taxon>Eimeria</taxon>
    </lineage>
</organism>
<evidence type="ECO:0000256" key="1">
    <source>
        <dbReference type="ARBA" id="ARBA00004138"/>
    </source>
</evidence>
<protein>
    <recommendedName>
        <fullName evidence="9">Tetratricopeptide repeat-containing protein</fullName>
    </recommendedName>
</protein>
<keyword evidence="8" id="KW-1185">Reference proteome</keyword>
<accession>U6GL32</accession>
<feature type="region of interest" description="Disordered" evidence="6">
    <location>
        <begin position="1"/>
        <end position="45"/>
    </location>
</feature>
<comment type="subcellular location">
    <subcellularLocation>
        <location evidence="1">Cell projection</location>
        <location evidence="1">Cilium</location>
    </subcellularLocation>
</comment>
<sequence>MGGEESTTFAGEEKTFPVSSPEETAGAGIRSSSSNNVSSNRRSVSGNRFCRSPLSFSELLSRRNFSAAASLLQRKGAHGAPNFSLPKADLWLAYCYYHSGAYEKALQIYEQLFRASCGGPSHVARQPWGPMGTDSGPPLEESSASSRGPPETPSISHCLSNDATSAESTLKEMTGEEIEELPLLMALCHFRLGQPEKGLKEIKKAPPSPRKRRLLLFLRMQQQQEQQKRPQQQHREDAWLNIDKEIQALGGGSTEDILCAAAAHFLRRRYEKAAELYENLLSVHPEAFAVKVYWAVCCYKMGEIEKAQTLVEGSSRGPANDGAQC</sequence>